<dbReference type="InterPro" id="IPR000477">
    <property type="entry name" value="RT_dom"/>
</dbReference>
<dbReference type="InterPro" id="IPR026960">
    <property type="entry name" value="RVT-Znf"/>
</dbReference>
<feature type="compositionally biased region" description="Basic and acidic residues" evidence="3">
    <location>
        <begin position="774"/>
        <end position="789"/>
    </location>
</feature>
<dbReference type="SUPFAM" id="SSF57756">
    <property type="entry name" value="Retrovirus zinc finger-like domains"/>
    <property type="match status" value="1"/>
</dbReference>
<dbReference type="Pfam" id="PF00098">
    <property type="entry name" value="zf-CCHC"/>
    <property type="match status" value="1"/>
</dbReference>
<dbReference type="OrthoDB" id="3863715at2759"/>
<dbReference type="CDD" id="cd01650">
    <property type="entry name" value="RT_nLTR_like"/>
    <property type="match status" value="1"/>
</dbReference>
<proteinExistence type="predicted"/>
<evidence type="ECO:0000256" key="2">
    <source>
        <dbReference type="SAM" id="Coils"/>
    </source>
</evidence>
<dbReference type="InterPro" id="IPR013087">
    <property type="entry name" value="Znf_C2H2_type"/>
</dbReference>
<dbReference type="Proteomes" id="UP001152320">
    <property type="component" value="Chromosome 15"/>
</dbReference>
<dbReference type="PROSITE" id="PS50157">
    <property type="entry name" value="ZINC_FINGER_C2H2_2"/>
    <property type="match status" value="1"/>
</dbReference>
<reference evidence="6" key="1">
    <citation type="submission" date="2021-10" db="EMBL/GenBank/DDBJ databases">
        <title>Tropical sea cucumber genome reveals ecological adaptation and Cuvierian tubules defense mechanism.</title>
        <authorList>
            <person name="Chen T."/>
        </authorList>
    </citation>
    <scope>NUCLEOTIDE SEQUENCE</scope>
    <source>
        <strain evidence="6">Nanhai2018</strain>
        <tissue evidence="6">Muscle</tissue>
    </source>
</reference>
<dbReference type="PROSITE" id="PS50158">
    <property type="entry name" value="ZF_CCHC"/>
    <property type="match status" value="2"/>
</dbReference>
<dbReference type="SMART" id="SM00355">
    <property type="entry name" value="ZnF_C2H2"/>
    <property type="match status" value="2"/>
</dbReference>
<dbReference type="PANTHER" id="PTHR31635:SF196">
    <property type="entry name" value="REVERSE TRANSCRIPTASE DOMAIN-CONTAINING PROTEIN-RELATED"/>
    <property type="match status" value="1"/>
</dbReference>
<dbReference type="GO" id="GO:0008270">
    <property type="term" value="F:zinc ion binding"/>
    <property type="evidence" value="ECO:0007669"/>
    <property type="project" value="UniProtKB-KW"/>
</dbReference>
<evidence type="ECO:0000256" key="1">
    <source>
        <dbReference type="PROSITE-ProRule" id="PRU00042"/>
    </source>
</evidence>
<feature type="domain" description="CCHC-type" evidence="5">
    <location>
        <begin position="492"/>
        <end position="507"/>
    </location>
</feature>
<evidence type="ECO:0000313" key="7">
    <source>
        <dbReference type="Proteomes" id="UP001152320"/>
    </source>
</evidence>
<evidence type="ECO:0000259" key="4">
    <source>
        <dbReference type="PROSITE" id="PS50157"/>
    </source>
</evidence>
<dbReference type="PANTHER" id="PTHR31635">
    <property type="entry name" value="REVERSE TRANSCRIPTASE DOMAIN-CONTAINING PROTEIN-RELATED"/>
    <property type="match status" value="1"/>
</dbReference>
<feature type="compositionally biased region" description="Polar residues" evidence="3">
    <location>
        <begin position="716"/>
        <end position="731"/>
    </location>
</feature>
<name>A0A9Q1BK61_HOLLE</name>
<feature type="compositionally biased region" description="Low complexity" evidence="3">
    <location>
        <begin position="801"/>
        <end position="814"/>
    </location>
</feature>
<feature type="compositionally biased region" description="Polar residues" evidence="3">
    <location>
        <begin position="744"/>
        <end position="754"/>
    </location>
</feature>
<feature type="region of interest" description="Disordered" evidence="3">
    <location>
        <begin position="716"/>
        <end position="819"/>
    </location>
</feature>
<feature type="region of interest" description="Disordered" evidence="3">
    <location>
        <begin position="639"/>
        <end position="662"/>
    </location>
</feature>
<dbReference type="Pfam" id="PF00078">
    <property type="entry name" value="RVT_1"/>
    <property type="match status" value="1"/>
</dbReference>
<accession>A0A9Q1BK61</accession>
<dbReference type="InterPro" id="IPR036875">
    <property type="entry name" value="Znf_CCHC_sf"/>
</dbReference>
<organism evidence="6 7">
    <name type="scientific">Holothuria leucospilota</name>
    <name type="common">Black long sea cucumber</name>
    <name type="synonym">Mertensiothuria leucospilota</name>
    <dbReference type="NCBI Taxonomy" id="206669"/>
    <lineage>
        <taxon>Eukaryota</taxon>
        <taxon>Metazoa</taxon>
        <taxon>Echinodermata</taxon>
        <taxon>Eleutherozoa</taxon>
        <taxon>Echinozoa</taxon>
        <taxon>Holothuroidea</taxon>
        <taxon>Aspidochirotacea</taxon>
        <taxon>Aspidochirotida</taxon>
        <taxon>Holothuriidae</taxon>
        <taxon>Holothuria</taxon>
    </lineage>
</organism>
<keyword evidence="1" id="KW-0863">Zinc-finger</keyword>
<feature type="compositionally biased region" description="Basic and acidic residues" evidence="3">
    <location>
        <begin position="639"/>
        <end position="648"/>
    </location>
</feature>
<comment type="caution">
    <text evidence="6">The sequence shown here is derived from an EMBL/GenBank/DDBJ whole genome shotgun (WGS) entry which is preliminary data.</text>
</comment>
<evidence type="ECO:0000256" key="3">
    <source>
        <dbReference type="SAM" id="MobiDB-lite"/>
    </source>
</evidence>
<feature type="compositionally biased region" description="Polar residues" evidence="3">
    <location>
        <begin position="1382"/>
        <end position="1393"/>
    </location>
</feature>
<keyword evidence="2" id="KW-0175">Coiled coil</keyword>
<dbReference type="InterPro" id="IPR001878">
    <property type="entry name" value="Znf_CCHC"/>
</dbReference>
<keyword evidence="7" id="KW-1185">Reference proteome</keyword>
<feature type="compositionally biased region" description="Basic and acidic residues" evidence="3">
    <location>
        <begin position="1396"/>
        <end position="1410"/>
    </location>
</feature>
<gene>
    <name evidence="6" type="ORF">HOLleu_30265</name>
</gene>
<sequence>MSVENIPVDMAWSTNSIKITGVFFGSDNAVRSNWEGIVRSVTKLLGLWKHRHLSLIGKVMVINTVVYPKFYFVAPVYPILDWVIKDTYKAVFSFIWGDNKTDLVAMKVMFLDKDRGGLGLDDLRTKMSALFVKSFFPLLEVNNEPPLFLTLPRFYMAKPLRQLFPHLWSNSRPNSDFCPNNVLTACHIIKILASRDYPFSNHTQTKQVVKSLRDTDVTISIVRHYPMFPWGQIWPSAFNCTLDNKLKDFQWRLSHRALCTGAKIRDWGMDDGICPMVNCNCIETIEHIFWECPIINSIVLWLEAFCKGLTDDNFKFNATFFLMGFPSINLPQMASLKRDATLQLRSDVSVGTDKVFEFLKSYGVNPADHLVAVQELPGRFWDVTFSSVYWMRKFFPPLSRANGYTVSPYTNSATTVVTVLYVPHELDDNVVRFVLGKYGNVVCGRFVTFADYPHVYNGKRQYQIQLHSDIPSSIRLGGRNCWVRYYGQPRTCLKCGGKGHNVKDCQETVCFKCQSLGHIAKECVAEIKCSVCEKVGHSHKECPVSFANKINPAPLRWIASDAEIDGCEDESDEAETVAVTNPTTLQNTQGAEANTAENTSVIETHMEVDMESQSQSQSLFKGVQGTLLPNPPTCEHELVSKQTAEQKESQIAMDTSKEQLPISLSAEEPKVHSPLHRDTEEVDKHVAHPVVSDACASVPPSTNNPEEVDTNIESQALTESTKEQLPTSPSTEKPVDQSPLPPSEQGSTPVTLPTENGADRSAYKLKSTFFTESTAKESKSSKDSEDWVTIRRGRSTSQPASRNQRLSRSRSNIRVPFEDPSDSVRMTQIFLEDEPWHSCYLKGCRETFSSFQGLKEHVSREHPKLKPRNYPCPRKSCKTVTNNPKEWILHIANEHPDFVIKHEHSSIGFKLSRQTERGKGYWKYNASLNNDNMFCEELRSYYKLWSTLKPSFKSMTEWWENIKGRIKHLAIQHSVRIARQKKKRLLLLQRVCCNSNEDEVDNIIESELRGACIRSRVKILEENEKPSAFFYREERRRTERKVIKSIKNDDGRIVSSNSEIRDVFHNFYTNLFTRHADVNLNLQDAFIQCLNHKISDDDKRILDEPISLVELNKAVSRAASNKSPGSDGLPYEFYSSFIDILGNDLVDVFNDTFHSGTLSESQRMGIITLIPKKGDTTNASNWRPISLLNTDYKLIAKILQTRLARVLPSIVNEYQTCAIPGRSIHNNMLIVRDVVDFCTMKDLPCALISIDQEKAFDKACDVLKQLFMVDNNFAISCKHTKNIVKLLQPVNVTISIVRKNPTFPWEKIWKLAFSSLLDNKLKDFQWRLAHQVLYTGKRIKDWGMGDGICPFEGCGAVETLYHIFWDCPKKMPPKAGSKNKSKAGQATLTQTVLRGSRSETRRHVPDRDVTDSESEVEDIDLLQSIKSDVSKGMRSIEKDVSNLHKHVKSIETSFEEAIEFLTKRMDDLEKREEQNVPRIQALENEVKELKKADATQGNNSTSKNVSLEEKIFVL</sequence>
<dbReference type="PROSITE" id="PS00028">
    <property type="entry name" value="ZINC_FINGER_C2H2_1"/>
    <property type="match status" value="1"/>
</dbReference>
<dbReference type="GO" id="GO:0003676">
    <property type="term" value="F:nucleic acid binding"/>
    <property type="evidence" value="ECO:0007669"/>
    <property type="project" value="InterPro"/>
</dbReference>
<dbReference type="Pfam" id="PF13966">
    <property type="entry name" value="zf-RVT"/>
    <property type="match status" value="1"/>
</dbReference>
<feature type="region of interest" description="Disordered" evidence="3">
    <location>
        <begin position="1374"/>
        <end position="1413"/>
    </location>
</feature>
<protein>
    <submittedName>
        <fullName evidence="6">Uncharacterized protein</fullName>
    </submittedName>
</protein>
<keyword evidence="1" id="KW-0862">Zinc</keyword>
<feature type="domain" description="CCHC-type" evidence="5">
    <location>
        <begin position="510"/>
        <end position="523"/>
    </location>
</feature>
<dbReference type="SMART" id="SM00343">
    <property type="entry name" value="ZnF_C2HC"/>
    <property type="match status" value="3"/>
</dbReference>
<dbReference type="Gene3D" id="4.10.60.10">
    <property type="entry name" value="Zinc finger, CCHC-type"/>
    <property type="match status" value="1"/>
</dbReference>
<feature type="domain" description="C2H2-type" evidence="4">
    <location>
        <begin position="837"/>
        <end position="867"/>
    </location>
</feature>
<keyword evidence="1" id="KW-0479">Metal-binding</keyword>
<dbReference type="EMBL" id="JAIZAY010000015">
    <property type="protein sequence ID" value="KAJ8028118.1"/>
    <property type="molecule type" value="Genomic_DNA"/>
</dbReference>
<evidence type="ECO:0000259" key="5">
    <source>
        <dbReference type="PROSITE" id="PS50158"/>
    </source>
</evidence>
<evidence type="ECO:0000313" key="6">
    <source>
        <dbReference type="EMBL" id="KAJ8028118.1"/>
    </source>
</evidence>
<feature type="coiled-coil region" evidence="2">
    <location>
        <begin position="1451"/>
        <end position="1499"/>
    </location>
</feature>